<feature type="region of interest" description="Disordered" evidence="1">
    <location>
        <begin position="31"/>
        <end position="62"/>
    </location>
</feature>
<dbReference type="InterPro" id="IPR016181">
    <property type="entry name" value="Acyl_CoA_acyltransferase"/>
</dbReference>
<dbReference type="EMBL" id="CP042260">
    <property type="protein sequence ID" value="QDY68071.1"/>
    <property type="molecule type" value="Genomic_DNA"/>
</dbReference>
<dbReference type="InterPro" id="IPR000182">
    <property type="entry name" value="GNAT_dom"/>
</dbReference>
<name>A0ABX5YEF8_9MICC</name>
<feature type="domain" description="N-acetyltransferase" evidence="2">
    <location>
        <begin position="79"/>
        <end position="169"/>
    </location>
</feature>
<evidence type="ECO:0000313" key="4">
    <source>
        <dbReference type="Proteomes" id="UP000320717"/>
    </source>
</evidence>
<reference evidence="3 4" key="1">
    <citation type="submission" date="2019-07" db="EMBL/GenBank/DDBJ databases">
        <title>Complete Genome Sequence of drought tolerant Plant Growth-Promoting Rhizobacterium Glutamicibacter halophytocola DR408.</title>
        <authorList>
            <person name="Nishu S.D."/>
            <person name="Lee T.K."/>
        </authorList>
    </citation>
    <scope>NUCLEOTIDE SEQUENCE [LARGE SCALE GENOMIC DNA]</scope>
    <source>
        <strain evidence="3 4">DR408</strain>
    </source>
</reference>
<keyword evidence="4" id="KW-1185">Reference proteome</keyword>
<evidence type="ECO:0000313" key="3">
    <source>
        <dbReference type="EMBL" id="QDY68071.1"/>
    </source>
</evidence>
<evidence type="ECO:0000259" key="2">
    <source>
        <dbReference type="Pfam" id="PF13302"/>
    </source>
</evidence>
<dbReference type="Proteomes" id="UP000320717">
    <property type="component" value="Chromosome"/>
</dbReference>
<dbReference type="Gene3D" id="3.40.630.30">
    <property type="match status" value="1"/>
</dbReference>
<evidence type="ECO:0000256" key="1">
    <source>
        <dbReference type="SAM" id="MobiDB-lite"/>
    </source>
</evidence>
<proteinExistence type="predicted"/>
<sequence length="194" mass="21990">MAAWQQAGNAEEFRNPTWYAPRRPRLNWPCAPRERKLEQDRGGRPRFRGRVQPTGPPGQLHHCRSPTLESEHVLALPSLEVRLFRTADAEFFATLASDERVVRFIGFGQPWNQQDIDSCVEAALQNQDLNQVGTSRWFVATMAKQPVGLIFSTRQESSIEIGYWVSRRTGDTALAGKCSIAPWPWFLDSSAPQP</sequence>
<feature type="compositionally biased region" description="Basic and acidic residues" evidence="1">
    <location>
        <begin position="32"/>
        <end position="43"/>
    </location>
</feature>
<gene>
    <name evidence="3" type="ORF">FQA45_10640</name>
</gene>
<dbReference type="Pfam" id="PF13302">
    <property type="entry name" value="Acetyltransf_3"/>
    <property type="match status" value="1"/>
</dbReference>
<organism evidence="3 4">
    <name type="scientific">Glutamicibacter halophytocola</name>
    <dbReference type="NCBI Taxonomy" id="1933880"/>
    <lineage>
        <taxon>Bacteria</taxon>
        <taxon>Bacillati</taxon>
        <taxon>Actinomycetota</taxon>
        <taxon>Actinomycetes</taxon>
        <taxon>Micrococcales</taxon>
        <taxon>Micrococcaceae</taxon>
        <taxon>Glutamicibacter</taxon>
    </lineage>
</organism>
<accession>A0ABX5YEF8</accession>
<dbReference type="SUPFAM" id="SSF55729">
    <property type="entry name" value="Acyl-CoA N-acyltransferases (Nat)"/>
    <property type="match status" value="1"/>
</dbReference>
<protein>
    <submittedName>
        <fullName evidence="3">GNAT family N-acetyltransferase</fullName>
    </submittedName>
</protein>